<dbReference type="GeneID" id="85308242"/>
<dbReference type="RefSeq" id="XP_060278341.1">
    <property type="nucleotide sequence ID" value="XM_060425055.1"/>
</dbReference>
<gene>
    <name evidence="1" type="ORF">QBC33DRAFT_462101</name>
</gene>
<dbReference type="AlphaFoldDB" id="A0AAJ0BPK9"/>
<accession>A0AAJ0BPK9</accession>
<sequence length="242" mass="27615">DPHEILLQDPEPWAIPTEDYLTDLDYAFDGRPGSWDYFDGSKYRFSAAAAAIEFLRSLQKNRRVQIRKILLQEDHQAVSNPACHAQGLIPFCQENPLLRVERRVNLWRNVFLGHVWHSRQVHDPEDISPADIAWDVTAHVAEWIVEALTLISAGMPAGSFTMVLDGEPAPGRCSEIFQTILQRDVAWQSALDECYARELLPTPSSYQRRSNTCYTFEDFPQAVRDIVNNTSLVRCNFDPGEL</sequence>
<name>A0AAJ0BPK9_9PEZI</name>
<reference evidence="1" key="1">
    <citation type="submission" date="2023-06" db="EMBL/GenBank/DDBJ databases">
        <title>Genome-scale phylogeny and comparative genomics of the fungal order Sordariales.</title>
        <authorList>
            <consortium name="Lawrence Berkeley National Laboratory"/>
            <person name="Hensen N."/>
            <person name="Bonometti L."/>
            <person name="Westerberg I."/>
            <person name="Brannstrom I.O."/>
            <person name="Guillou S."/>
            <person name="Cros-Aarteil S."/>
            <person name="Calhoun S."/>
            <person name="Haridas S."/>
            <person name="Kuo A."/>
            <person name="Mondo S."/>
            <person name="Pangilinan J."/>
            <person name="Riley R."/>
            <person name="Labutti K."/>
            <person name="Andreopoulos B."/>
            <person name="Lipzen A."/>
            <person name="Chen C."/>
            <person name="Yanf M."/>
            <person name="Daum C."/>
            <person name="Ng V."/>
            <person name="Clum A."/>
            <person name="Steindorff A."/>
            <person name="Ohm R."/>
            <person name="Martin F."/>
            <person name="Silar P."/>
            <person name="Natvig D."/>
            <person name="Lalanne C."/>
            <person name="Gautier V."/>
            <person name="Ament-Velasquez S.L."/>
            <person name="Kruys A."/>
            <person name="Hutchinson M.I."/>
            <person name="Powell A.J."/>
            <person name="Barry K."/>
            <person name="Miller A.N."/>
            <person name="Grigoriev I.V."/>
            <person name="Debuchy R."/>
            <person name="Gladieux P."/>
            <person name="Thoren M.H."/>
            <person name="Johannesson H."/>
        </authorList>
    </citation>
    <scope>NUCLEOTIDE SEQUENCE</scope>
    <source>
        <strain evidence="1">8032-3</strain>
    </source>
</reference>
<dbReference type="EMBL" id="MU839043">
    <property type="protein sequence ID" value="KAK1762128.1"/>
    <property type="molecule type" value="Genomic_DNA"/>
</dbReference>
<feature type="non-terminal residue" evidence="1">
    <location>
        <position position="1"/>
    </location>
</feature>
<evidence type="ECO:0000313" key="2">
    <source>
        <dbReference type="Proteomes" id="UP001244011"/>
    </source>
</evidence>
<comment type="caution">
    <text evidence="1">The sequence shown here is derived from an EMBL/GenBank/DDBJ whole genome shotgun (WGS) entry which is preliminary data.</text>
</comment>
<evidence type="ECO:0000313" key="1">
    <source>
        <dbReference type="EMBL" id="KAK1762128.1"/>
    </source>
</evidence>
<dbReference type="Proteomes" id="UP001244011">
    <property type="component" value="Unassembled WGS sequence"/>
</dbReference>
<protein>
    <submittedName>
        <fullName evidence="1">Uncharacterized protein</fullName>
    </submittedName>
</protein>
<keyword evidence="2" id="KW-1185">Reference proteome</keyword>
<proteinExistence type="predicted"/>
<organism evidence="1 2">
    <name type="scientific">Phialemonium atrogriseum</name>
    <dbReference type="NCBI Taxonomy" id="1093897"/>
    <lineage>
        <taxon>Eukaryota</taxon>
        <taxon>Fungi</taxon>
        <taxon>Dikarya</taxon>
        <taxon>Ascomycota</taxon>
        <taxon>Pezizomycotina</taxon>
        <taxon>Sordariomycetes</taxon>
        <taxon>Sordariomycetidae</taxon>
        <taxon>Cephalothecales</taxon>
        <taxon>Cephalothecaceae</taxon>
        <taxon>Phialemonium</taxon>
    </lineage>
</organism>